<gene>
    <name evidence="1" type="ORF">LCDPAC01_01200</name>
</gene>
<organism evidence="1">
    <name type="scientific">Pithovirus LCDPAC01</name>
    <dbReference type="NCBI Taxonomy" id="2506600"/>
    <lineage>
        <taxon>Viruses</taxon>
        <taxon>Pithoviruses</taxon>
    </lineage>
</organism>
<proteinExistence type="predicted"/>
<evidence type="ECO:0000313" key="1">
    <source>
        <dbReference type="EMBL" id="QBK84639.1"/>
    </source>
</evidence>
<protein>
    <submittedName>
        <fullName evidence="1">Uncharacterized protein</fullName>
    </submittedName>
</protein>
<dbReference type="EMBL" id="MK500282">
    <property type="protein sequence ID" value="QBK84639.1"/>
    <property type="molecule type" value="Genomic_DNA"/>
</dbReference>
<accession>A0A481YMV3</accession>
<sequence>MLYLKQRNKTMSTSKTVLKEILRDTGAIITIKTLDETESGEGGIFKVEVKNFQSMDNTTKKAESIGMWIPPSYKEKIKDAVGYVLDNYVYYNLPSQNIKLKTVKEDYYLEIEWKYLRYSSDKKLFSYFNFDDNDKRKIRGFHSIKDIIIGKYMKDGIFDIVNRRIVWDTIEYSPSQFETSFFKDGKMLTKERKVTNTMTPYTLAFKIFNNWSYNMHSLYIKVLKSIQEKVRFSTCYESFNTVLNLAEDKKYNDIKRFHIIKVEFDAKNPNVRRSKAYSAMLTTYTGRKTKAREIGIYVPNKKKESKYIRDHWKFYALIECANKKDKAIAMKAVKDNLHTVSPDIIRQIREYFNDTEIMDMIPDVSRQLRHVNNPMDFITIIKRIVMPLGFLQLRDRNTVLWDKSFIDGKEITYDISKGIGNVWKEVSEIKHNVDKLLYPFVFSITVYYSLINAESARFSRELELQCKSFSPYVRLLLENTIRYLKSYRHRIGGNTREARKFISALRI</sequence>
<reference evidence="1" key="1">
    <citation type="journal article" date="2019" name="MBio">
        <title>Virus Genomes from Deep Sea Sediments Expand the Ocean Megavirome and Support Independent Origins of Viral Gigantism.</title>
        <authorList>
            <person name="Backstrom D."/>
            <person name="Yutin N."/>
            <person name="Jorgensen S.L."/>
            <person name="Dharamshi J."/>
            <person name="Homa F."/>
            <person name="Zaremba-Niedwiedzka K."/>
            <person name="Spang A."/>
            <person name="Wolf Y.I."/>
            <person name="Koonin E.V."/>
            <person name="Ettema T.J."/>
        </authorList>
    </citation>
    <scope>NUCLEOTIDE SEQUENCE</scope>
</reference>
<name>A0A481YMV3_9VIRU</name>